<accession>H9UM48</accession>
<dbReference type="OrthoDB" id="9792278at2"/>
<name>H9UM48_SPIAZ</name>
<evidence type="ECO:0000256" key="1">
    <source>
        <dbReference type="ARBA" id="ARBA00004945"/>
    </source>
</evidence>
<dbReference type="GO" id="GO:0008782">
    <property type="term" value="F:adenosylhomocysteine nucleosidase activity"/>
    <property type="evidence" value="ECO:0007669"/>
    <property type="project" value="UniProtKB-EC"/>
</dbReference>
<proteinExistence type="predicted"/>
<organism evidence="7 8">
    <name type="scientific">Spirochaeta africana (strain ATCC 700263 / DSM 8902 / Z-7692)</name>
    <dbReference type="NCBI Taxonomy" id="889378"/>
    <lineage>
        <taxon>Bacteria</taxon>
        <taxon>Pseudomonadati</taxon>
        <taxon>Spirochaetota</taxon>
        <taxon>Spirochaetia</taxon>
        <taxon>Spirochaetales</taxon>
        <taxon>Spirochaetaceae</taxon>
        <taxon>Spirochaeta</taxon>
    </lineage>
</organism>
<dbReference type="RefSeq" id="WP_014456573.1">
    <property type="nucleotide sequence ID" value="NC_017098.1"/>
</dbReference>
<evidence type="ECO:0000256" key="3">
    <source>
        <dbReference type="ARBA" id="ARBA00022605"/>
    </source>
</evidence>
<dbReference type="GO" id="GO:0019509">
    <property type="term" value="P:L-methionine salvage from methylthioadenosine"/>
    <property type="evidence" value="ECO:0007669"/>
    <property type="project" value="UniProtKB-UniPathway"/>
</dbReference>
<protein>
    <recommendedName>
        <fullName evidence="2">adenosylhomocysteine nucleosidase</fullName>
        <ecNumber evidence="2">3.2.2.9</ecNumber>
    </recommendedName>
</protein>
<dbReference type="InterPro" id="IPR035994">
    <property type="entry name" value="Nucleoside_phosphorylase_sf"/>
</dbReference>
<dbReference type="EC" id="3.2.2.9" evidence="2"/>
<dbReference type="InterPro" id="IPR000845">
    <property type="entry name" value="Nucleoside_phosphorylase_d"/>
</dbReference>
<feature type="domain" description="Nucleoside phosphorylase" evidence="6">
    <location>
        <begin position="31"/>
        <end position="218"/>
    </location>
</feature>
<comment type="pathway">
    <text evidence="1">Amino-acid biosynthesis; L-methionine biosynthesis via salvage pathway; S-methyl-5-thio-alpha-D-ribose 1-phosphate from S-methyl-5'-thioadenosine (hydrolase route): step 1/2.</text>
</comment>
<dbReference type="PANTHER" id="PTHR46832">
    <property type="entry name" value="5'-METHYLTHIOADENOSINE/S-ADENOSYLHOMOCYSTEINE NUCLEOSIDASE"/>
    <property type="match status" value="1"/>
</dbReference>
<evidence type="ECO:0000256" key="4">
    <source>
        <dbReference type="ARBA" id="ARBA00022801"/>
    </source>
</evidence>
<dbReference type="GO" id="GO:0008930">
    <property type="term" value="F:methylthioadenosine nucleosidase activity"/>
    <property type="evidence" value="ECO:0007669"/>
    <property type="project" value="InterPro"/>
</dbReference>
<keyword evidence="8" id="KW-1185">Reference proteome</keyword>
<keyword evidence="5" id="KW-0486">Methionine biosynthesis</keyword>
<dbReference type="UniPathway" id="UPA00904">
    <property type="reaction ID" value="UER00871"/>
</dbReference>
<evidence type="ECO:0000259" key="6">
    <source>
        <dbReference type="Pfam" id="PF01048"/>
    </source>
</evidence>
<dbReference type="EMBL" id="CP003282">
    <property type="protein sequence ID" value="AFG38591.1"/>
    <property type="molecule type" value="Genomic_DNA"/>
</dbReference>
<evidence type="ECO:0000313" key="7">
    <source>
        <dbReference type="EMBL" id="AFG38591.1"/>
    </source>
</evidence>
<dbReference type="NCBIfam" id="TIGR01704">
    <property type="entry name" value="MTA_SAH-Nsdase"/>
    <property type="match status" value="1"/>
</dbReference>
<dbReference type="PANTHER" id="PTHR46832:SF1">
    <property type="entry name" value="5'-METHYLTHIOADENOSINE_S-ADENOSYLHOMOCYSTEINE NUCLEOSIDASE"/>
    <property type="match status" value="1"/>
</dbReference>
<dbReference type="InterPro" id="IPR010049">
    <property type="entry name" value="MTA_SAH_Nsdase"/>
</dbReference>
<dbReference type="GO" id="GO:0009164">
    <property type="term" value="P:nucleoside catabolic process"/>
    <property type="evidence" value="ECO:0007669"/>
    <property type="project" value="InterPro"/>
</dbReference>
<dbReference type="SUPFAM" id="SSF53167">
    <property type="entry name" value="Purine and uridine phosphorylases"/>
    <property type="match status" value="1"/>
</dbReference>
<dbReference type="Gene3D" id="3.40.50.1580">
    <property type="entry name" value="Nucleoside phosphorylase domain"/>
    <property type="match status" value="1"/>
</dbReference>
<dbReference type="Pfam" id="PF01048">
    <property type="entry name" value="PNP_UDP_1"/>
    <property type="match status" value="1"/>
</dbReference>
<dbReference type="AlphaFoldDB" id="H9UM48"/>
<keyword evidence="3" id="KW-0028">Amino-acid biosynthesis</keyword>
<dbReference type="eggNOG" id="COG0775">
    <property type="taxonomic scope" value="Bacteria"/>
</dbReference>
<gene>
    <name evidence="7" type="ordered locus">Spiaf_2561</name>
</gene>
<keyword evidence="4" id="KW-0378">Hydrolase</keyword>
<dbReference type="HOGENOM" id="CLU_031248_2_0_12"/>
<dbReference type="NCBIfam" id="NF004079">
    <property type="entry name" value="PRK05584.1"/>
    <property type="match status" value="1"/>
</dbReference>
<dbReference type="PATRIC" id="fig|889378.3.peg.2537"/>
<dbReference type="CDD" id="cd09008">
    <property type="entry name" value="MTAN"/>
    <property type="match status" value="1"/>
</dbReference>
<reference evidence="8" key="1">
    <citation type="journal article" date="2013" name="Stand. Genomic Sci.">
        <title>Complete genome sequence of the halophilic bacterium Spirochaeta africana type strain (Z-7692(T)) from the alkaline Lake Magadi in the East African Rift.</title>
        <authorList>
            <person name="Liolos K."/>
            <person name="Abt B."/>
            <person name="Scheuner C."/>
            <person name="Teshima H."/>
            <person name="Held B."/>
            <person name="Lapidus A."/>
            <person name="Nolan M."/>
            <person name="Lucas S."/>
            <person name="Deshpande S."/>
            <person name="Cheng J.F."/>
            <person name="Tapia R."/>
            <person name="Goodwin L.A."/>
            <person name="Pitluck S."/>
            <person name="Pagani I."/>
            <person name="Ivanova N."/>
            <person name="Mavromatis K."/>
            <person name="Mikhailova N."/>
            <person name="Huntemann M."/>
            <person name="Pati A."/>
            <person name="Chen A."/>
            <person name="Palaniappan K."/>
            <person name="Land M."/>
            <person name="Rohde M."/>
            <person name="Tindall B.J."/>
            <person name="Detter J.C."/>
            <person name="Goker M."/>
            <person name="Bristow J."/>
            <person name="Eisen J.A."/>
            <person name="Markowitz V."/>
            <person name="Hugenholtz P."/>
            <person name="Woyke T."/>
            <person name="Klenk H.P."/>
            <person name="Kyrpides N.C."/>
        </authorList>
    </citation>
    <scope>NUCLEOTIDE SEQUENCE</scope>
    <source>
        <strain evidence="8">ATCC 700263 / DSM 8902 / Z-7692</strain>
    </source>
</reference>
<evidence type="ECO:0000256" key="5">
    <source>
        <dbReference type="ARBA" id="ARBA00023167"/>
    </source>
</evidence>
<sequence length="229" mass="24673">MVVVLAAMQQELDGIVQAQEHGWRPALQTRVTGVGKVMAAMTTQRIIDELAPQAVLMVGVAGGLNPRLSIGDVVVGAETLQHDLDVTALGIPRGTVPFTGYRWLAGDEQLLQAAKHTILPGKNEAGQPVQLHAGRILTGDQFMSRAAQQQHRYLVDELNGDAVDMESAAVAQVCVCNNIPHLVLRVISDTADGSARVDFWRFLPRAGQRIQQLTAAVLDAAGNRFMADR</sequence>
<dbReference type="Proteomes" id="UP000007383">
    <property type="component" value="Chromosome"/>
</dbReference>
<evidence type="ECO:0000256" key="2">
    <source>
        <dbReference type="ARBA" id="ARBA00011974"/>
    </source>
</evidence>
<dbReference type="GO" id="GO:0019284">
    <property type="term" value="P:L-methionine salvage from S-adenosylmethionine"/>
    <property type="evidence" value="ECO:0007669"/>
    <property type="project" value="TreeGrafter"/>
</dbReference>
<evidence type="ECO:0000313" key="8">
    <source>
        <dbReference type="Proteomes" id="UP000007383"/>
    </source>
</evidence>
<dbReference type="KEGG" id="sfc:Spiaf_2561"/>
<dbReference type="STRING" id="889378.Spiaf_2561"/>
<dbReference type="GO" id="GO:0005829">
    <property type="term" value="C:cytosol"/>
    <property type="evidence" value="ECO:0007669"/>
    <property type="project" value="TreeGrafter"/>
</dbReference>